<dbReference type="RefSeq" id="XP_041544037.1">
    <property type="nucleotide sequence ID" value="XM_041690454.1"/>
</dbReference>
<evidence type="ECO:0000313" key="1">
    <source>
        <dbReference type="EMBL" id="BCS00275.1"/>
    </source>
</evidence>
<dbReference type="AlphaFoldDB" id="A0A7R7WZV3"/>
<dbReference type="OrthoDB" id="4507988at2759"/>
<proteinExistence type="predicted"/>
<dbReference type="Proteomes" id="UP000661280">
    <property type="component" value="Chromosome 5"/>
</dbReference>
<dbReference type="EMBL" id="AP024429">
    <property type="protein sequence ID" value="BCS00275.1"/>
    <property type="molecule type" value="Genomic_DNA"/>
</dbReference>
<protein>
    <submittedName>
        <fullName evidence="1">Uncharacterized protein</fullName>
    </submittedName>
</protein>
<reference evidence="1" key="1">
    <citation type="submission" date="2021-01" db="EMBL/GenBank/DDBJ databases">
        <authorList>
            <consortium name="Aspergillus luchuensis mut. kawachii IFO 4304 genome sequencing consortium"/>
            <person name="Kazuki M."/>
            <person name="Futagami T."/>
        </authorList>
    </citation>
    <scope>NUCLEOTIDE SEQUENCE</scope>
    <source>
        <strain evidence="1">IFO 4308</strain>
    </source>
</reference>
<dbReference type="KEGG" id="aluc:AKAW2_50616A"/>
<evidence type="ECO:0000313" key="2">
    <source>
        <dbReference type="Proteomes" id="UP000661280"/>
    </source>
</evidence>
<organism evidence="1 2">
    <name type="scientific">Aspergillus kawachii</name>
    <name type="common">White koji mold</name>
    <name type="synonym">Aspergillus awamori var. kawachi</name>
    <dbReference type="NCBI Taxonomy" id="1069201"/>
    <lineage>
        <taxon>Eukaryota</taxon>
        <taxon>Fungi</taxon>
        <taxon>Dikarya</taxon>
        <taxon>Ascomycota</taxon>
        <taxon>Pezizomycotina</taxon>
        <taxon>Eurotiomycetes</taxon>
        <taxon>Eurotiomycetidae</taxon>
        <taxon>Eurotiales</taxon>
        <taxon>Aspergillaceae</taxon>
        <taxon>Aspergillus</taxon>
        <taxon>Aspergillus subgen. Circumdati</taxon>
    </lineage>
</organism>
<reference evidence="1" key="2">
    <citation type="submission" date="2021-02" db="EMBL/GenBank/DDBJ databases">
        <title>Aspergillus luchuensis mut. kawachii IFO 4304 genome sequence.</title>
        <authorList>
            <person name="Mori K."/>
            <person name="Kadooka C."/>
            <person name="Goto M."/>
            <person name="Futagami T."/>
        </authorList>
    </citation>
    <scope>NUCLEOTIDE SEQUENCE</scope>
    <source>
        <strain evidence="1">IFO 4308</strain>
    </source>
</reference>
<dbReference type="GeneID" id="64961596"/>
<gene>
    <name evidence="1" type="ORF">AKAW2_50616A</name>
</gene>
<name>A0A7R7WZV3_ASPKA</name>
<accession>A0A7R7WZV3</accession>
<keyword evidence="2" id="KW-1185">Reference proteome</keyword>
<sequence>MARHQIQQLEQDLDGQAEPSPTMAGGARTILALAQRYPICIRIPSTLAPVMRFLPDRIKRLLNLLDRADLARVFVALVRYRLSKAGGEVALTTWGTMKQPAKAEESGELVDIEQTVG</sequence>